<keyword evidence="5" id="KW-0175">Coiled coil</keyword>
<name>A0A0D8I9D2_9CLOT</name>
<organism evidence="7 8">
    <name type="scientific">Clostridium aceticum</name>
    <dbReference type="NCBI Taxonomy" id="84022"/>
    <lineage>
        <taxon>Bacteria</taxon>
        <taxon>Bacillati</taxon>
        <taxon>Bacillota</taxon>
        <taxon>Clostridia</taxon>
        <taxon>Eubacteriales</taxon>
        <taxon>Clostridiaceae</taxon>
        <taxon>Clostridium</taxon>
    </lineage>
</organism>
<evidence type="ECO:0000256" key="4">
    <source>
        <dbReference type="ARBA" id="ARBA00022618"/>
    </source>
</evidence>
<dbReference type="AlphaFoldDB" id="A0A0D8I9D2"/>
<dbReference type="PANTHER" id="PTHR35794">
    <property type="entry name" value="CELL DIVISION PROTEIN DIVIVA"/>
    <property type="match status" value="1"/>
</dbReference>
<dbReference type="GO" id="GO:0051301">
    <property type="term" value="P:cell division"/>
    <property type="evidence" value="ECO:0007669"/>
    <property type="project" value="UniProtKB-KW"/>
</dbReference>
<evidence type="ECO:0000313" key="7">
    <source>
        <dbReference type="EMBL" id="AKL95556.1"/>
    </source>
</evidence>
<dbReference type="EMBL" id="CP009687">
    <property type="protein sequence ID" value="AKL95556.1"/>
    <property type="molecule type" value="Genomic_DNA"/>
</dbReference>
<evidence type="ECO:0000313" key="8">
    <source>
        <dbReference type="Proteomes" id="UP000035704"/>
    </source>
</evidence>
<accession>A0A0D8I9D2</accession>
<dbReference type="STRING" id="84022.CACET_c21090"/>
<dbReference type="Proteomes" id="UP000035704">
    <property type="component" value="Chromosome"/>
</dbReference>
<proteinExistence type="inferred from homology"/>
<dbReference type="NCBIfam" id="TIGR03544">
    <property type="entry name" value="DivI1A_domain"/>
    <property type="match status" value="1"/>
</dbReference>
<dbReference type="Gene3D" id="6.10.250.660">
    <property type="match status" value="1"/>
</dbReference>
<dbReference type="PATRIC" id="fig|84022.5.peg.602"/>
<dbReference type="GO" id="GO:0005737">
    <property type="term" value="C:cytoplasm"/>
    <property type="evidence" value="ECO:0007669"/>
    <property type="project" value="UniProtKB-SubCell"/>
</dbReference>
<dbReference type="PANTHER" id="PTHR35794:SF2">
    <property type="entry name" value="CELL DIVISION PROTEIN DIVIVA"/>
    <property type="match status" value="1"/>
</dbReference>
<dbReference type="Pfam" id="PF05103">
    <property type="entry name" value="DivIVA"/>
    <property type="match status" value="1"/>
</dbReference>
<gene>
    <name evidence="7" type="primary">divIVA</name>
    <name evidence="7" type="ORF">CACET_c21090</name>
</gene>
<keyword evidence="8" id="KW-1185">Reference proteome</keyword>
<evidence type="ECO:0000256" key="2">
    <source>
        <dbReference type="ARBA" id="ARBA00009008"/>
    </source>
</evidence>
<evidence type="ECO:0000256" key="1">
    <source>
        <dbReference type="ARBA" id="ARBA00004496"/>
    </source>
</evidence>
<evidence type="ECO:0000256" key="3">
    <source>
        <dbReference type="ARBA" id="ARBA00022490"/>
    </source>
</evidence>
<keyword evidence="4" id="KW-0132">Cell division</keyword>
<comment type="similarity">
    <text evidence="2">Belongs to the DivIVA family.</text>
</comment>
<keyword evidence="6" id="KW-0131">Cell cycle</keyword>
<protein>
    <submittedName>
        <fullName evidence="7">Septum site-determining protein DivIVA</fullName>
    </submittedName>
</protein>
<dbReference type="RefSeq" id="WP_044825123.1">
    <property type="nucleotide sequence ID" value="NZ_CP009687.1"/>
</dbReference>
<evidence type="ECO:0000256" key="6">
    <source>
        <dbReference type="ARBA" id="ARBA00023306"/>
    </source>
</evidence>
<keyword evidence="3" id="KW-0963">Cytoplasm</keyword>
<evidence type="ECO:0000256" key="5">
    <source>
        <dbReference type="ARBA" id="ARBA00023054"/>
    </source>
</evidence>
<sequence length="152" mass="17976">MLTPLDIQNKEFKKGFRGYKDNEVDEFLDEVMVHYEKLFKENGELKDKMEKSHQQVEQYKNLEETLKNTLVVAQNTAEEVKSNAAKKAQLIIEEAEMQAKEIINGAKKDVEHVRHEYEEVKRQMEIFKTRYKTLLQSQLEVLLETKEELQEG</sequence>
<comment type="subcellular location">
    <subcellularLocation>
        <location evidence="1">Cytoplasm</location>
    </subcellularLocation>
</comment>
<dbReference type="InterPro" id="IPR019933">
    <property type="entry name" value="DivIVA_domain"/>
</dbReference>
<dbReference type="KEGG" id="cace:CACET_c21090"/>
<dbReference type="PROSITE" id="PS50890">
    <property type="entry name" value="PUA"/>
    <property type="match status" value="1"/>
</dbReference>
<dbReference type="InterPro" id="IPR007793">
    <property type="entry name" value="DivIVA_fam"/>
</dbReference>
<reference evidence="7 8" key="1">
    <citation type="submission" date="2014-10" db="EMBL/GenBank/DDBJ databases">
        <title>Genome sequence of Clostridium aceticum DSM 1496.</title>
        <authorList>
            <person name="Poehlein A."/>
            <person name="Schiel-Bengelsdorf B."/>
            <person name="Gottschalk G."/>
            <person name="Duerre P."/>
            <person name="Daniel R."/>
        </authorList>
    </citation>
    <scope>NUCLEOTIDE SEQUENCE [LARGE SCALE GENOMIC DNA]</scope>
    <source>
        <strain evidence="7 8">DSM 1496</strain>
    </source>
</reference>
<dbReference type="OrthoDB" id="9815492at2"/>